<dbReference type="OrthoDB" id="1657402at2759"/>
<dbReference type="Gene3D" id="2.60.120.260">
    <property type="entry name" value="Galactose-binding domain-like"/>
    <property type="match status" value="1"/>
</dbReference>
<organism evidence="1 2">
    <name type="scientific">Sphagnurus paluster</name>
    <dbReference type="NCBI Taxonomy" id="117069"/>
    <lineage>
        <taxon>Eukaryota</taxon>
        <taxon>Fungi</taxon>
        <taxon>Dikarya</taxon>
        <taxon>Basidiomycota</taxon>
        <taxon>Agaricomycotina</taxon>
        <taxon>Agaricomycetes</taxon>
        <taxon>Agaricomycetidae</taxon>
        <taxon>Agaricales</taxon>
        <taxon>Tricholomatineae</taxon>
        <taxon>Lyophyllaceae</taxon>
        <taxon>Sphagnurus</taxon>
    </lineage>
</organism>
<reference evidence="1" key="1">
    <citation type="submission" date="2021-02" db="EMBL/GenBank/DDBJ databases">
        <authorList>
            <person name="Nieuwenhuis M."/>
            <person name="Van De Peppel L.J.J."/>
        </authorList>
    </citation>
    <scope>NUCLEOTIDE SEQUENCE</scope>
    <source>
        <strain evidence="1">D49</strain>
    </source>
</reference>
<proteinExistence type="predicted"/>
<reference evidence="1" key="2">
    <citation type="submission" date="2021-10" db="EMBL/GenBank/DDBJ databases">
        <title>Phylogenomics reveals ancestral predisposition of the termite-cultivated fungus Termitomyces towards a domesticated lifestyle.</title>
        <authorList>
            <person name="Auxier B."/>
            <person name="Grum-Grzhimaylo A."/>
            <person name="Cardenas M.E."/>
            <person name="Lodge J.D."/>
            <person name="Laessoe T."/>
            <person name="Pedersen O."/>
            <person name="Smith M.E."/>
            <person name="Kuyper T.W."/>
            <person name="Franco-Molano E.A."/>
            <person name="Baroni T.J."/>
            <person name="Aanen D.K."/>
        </authorList>
    </citation>
    <scope>NUCLEOTIDE SEQUENCE</scope>
    <source>
        <strain evidence="1">D49</strain>
    </source>
</reference>
<dbReference type="AlphaFoldDB" id="A0A9P7GIE6"/>
<keyword evidence="2" id="KW-1185">Reference proteome</keyword>
<protein>
    <submittedName>
        <fullName evidence="1">Uncharacterized protein</fullName>
    </submittedName>
</protein>
<gene>
    <name evidence="1" type="ORF">H0H81_011632</name>
</gene>
<dbReference type="InterPro" id="IPR008979">
    <property type="entry name" value="Galactose-bd-like_sf"/>
</dbReference>
<evidence type="ECO:0000313" key="2">
    <source>
        <dbReference type="Proteomes" id="UP000717328"/>
    </source>
</evidence>
<dbReference type="Proteomes" id="UP000717328">
    <property type="component" value="Unassembled WGS sequence"/>
</dbReference>
<dbReference type="SUPFAM" id="SSF49785">
    <property type="entry name" value="Galactose-binding domain-like"/>
    <property type="match status" value="1"/>
</dbReference>
<dbReference type="EMBL" id="JABCKI010000401">
    <property type="protein sequence ID" value="KAG5650618.1"/>
    <property type="molecule type" value="Genomic_DNA"/>
</dbReference>
<sequence>MIGFFRTTSDTNLPTGYDATLEIIRLGVCCGCSWANGHEYGKRNQIASPIPPGVVDMRGSNVIHFNPWLQIAAGFKVDLKWDVFVFTRGLGVRPWLLSEPPANLRGS</sequence>
<comment type="caution">
    <text evidence="1">The sequence shown here is derived from an EMBL/GenBank/DDBJ whole genome shotgun (WGS) entry which is preliminary data.</text>
</comment>
<accession>A0A9P7GIE6</accession>
<evidence type="ECO:0000313" key="1">
    <source>
        <dbReference type="EMBL" id="KAG5650618.1"/>
    </source>
</evidence>
<name>A0A9P7GIE6_9AGAR</name>